<evidence type="ECO:0000313" key="10">
    <source>
        <dbReference type="Proteomes" id="UP000007431"/>
    </source>
</evidence>
<accession>D8QCG0</accession>
<dbReference type="GO" id="GO:0005634">
    <property type="term" value="C:nucleus"/>
    <property type="evidence" value="ECO:0007669"/>
    <property type="project" value="UniProtKB-SubCell"/>
</dbReference>
<dbReference type="Proteomes" id="UP000007431">
    <property type="component" value="Unassembled WGS sequence"/>
</dbReference>
<dbReference type="Gene3D" id="2.30.31.10">
    <property type="entry name" value="Transcriptional Coactivator Pc4, Chain A"/>
    <property type="match status" value="1"/>
</dbReference>
<dbReference type="HOGENOM" id="CLU_104273_1_0_1"/>
<name>D8QCG0_SCHCM</name>
<dbReference type="InterPro" id="IPR003173">
    <property type="entry name" value="PC4_C"/>
</dbReference>
<sequence length="174" mass="19527">MAKIPRRAQPPAESSEDESEHEPTPSVKKRKSKTSESKPAKVGAANRTHTTHCLIVFKKGKKKAQSESEEDDDSEEEEVKPRSKKVQKQKKESDVSSSGPLKQDGDMKYVDLGGKKRASASEFKGQRYINIREYYVDKASGEEKPGKKGIALNAEQWKVFKQNIDTLDELFASK</sequence>
<dbReference type="OMA" id="VTINEFR"/>
<dbReference type="EMBL" id="GL377309">
    <property type="protein sequence ID" value="EFI94923.1"/>
    <property type="molecule type" value="Genomic_DNA"/>
</dbReference>
<dbReference type="RefSeq" id="XP_003029826.1">
    <property type="nucleotide sequence ID" value="XM_003029780.1"/>
</dbReference>
<evidence type="ECO:0000313" key="9">
    <source>
        <dbReference type="EMBL" id="EFI94923.1"/>
    </source>
</evidence>
<keyword evidence="4" id="KW-0238">DNA-binding</keyword>
<gene>
    <name evidence="9" type="ORF">SCHCODRAFT_111557</name>
</gene>
<keyword evidence="3" id="KW-0805">Transcription regulation</keyword>
<evidence type="ECO:0000256" key="1">
    <source>
        <dbReference type="ARBA" id="ARBA00004123"/>
    </source>
</evidence>
<feature type="domain" description="Transcriptional coactivator p15 (PC4) C-terminal" evidence="8">
    <location>
        <begin position="111"/>
        <end position="163"/>
    </location>
</feature>
<dbReference type="KEGG" id="scm:SCHCO_02670548"/>
<dbReference type="OrthoDB" id="2505440at2759"/>
<evidence type="ECO:0000256" key="7">
    <source>
        <dbReference type="SAM" id="MobiDB-lite"/>
    </source>
</evidence>
<keyword evidence="5" id="KW-0804">Transcription</keyword>
<dbReference type="SUPFAM" id="SSF54447">
    <property type="entry name" value="ssDNA-binding transcriptional regulator domain"/>
    <property type="match status" value="1"/>
</dbReference>
<dbReference type="GeneID" id="9594177"/>
<dbReference type="STRING" id="578458.D8QCG0"/>
<keyword evidence="10" id="KW-1185">Reference proteome</keyword>
<dbReference type="VEuPathDB" id="FungiDB:SCHCODRAFT_02670548"/>
<evidence type="ECO:0000259" key="8">
    <source>
        <dbReference type="Pfam" id="PF02229"/>
    </source>
</evidence>
<evidence type="ECO:0000256" key="4">
    <source>
        <dbReference type="ARBA" id="ARBA00023125"/>
    </source>
</evidence>
<keyword evidence="6" id="KW-0539">Nucleus</keyword>
<evidence type="ECO:0000256" key="5">
    <source>
        <dbReference type="ARBA" id="ARBA00023163"/>
    </source>
</evidence>
<protein>
    <recommendedName>
        <fullName evidence="8">Transcriptional coactivator p15 (PC4) C-terminal domain-containing protein</fullName>
    </recommendedName>
</protein>
<dbReference type="eggNOG" id="KOG2712">
    <property type="taxonomic scope" value="Eukaryota"/>
</dbReference>
<dbReference type="GO" id="GO:0003677">
    <property type="term" value="F:DNA binding"/>
    <property type="evidence" value="ECO:0007669"/>
    <property type="project" value="UniProtKB-KW"/>
</dbReference>
<dbReference type="GO" id="GO:0060261">
    <property type="term" value="P:positive regulation of transcription initiation by RNA polymerase II"/>
    <property type="evidence" value="ECO:0007669"/>
    <property type="project" value="InterPro"/>
</dbReference>
<organism evidence="10">
    <name type="scientific">Schizophyllum commune (strain H4-8 / FGSC 9210)</name>
    <name type="common">Split gill fungus</name>
    <dbReference type="NCBI Taxonomy" id="578458"/>
    <lineage>
        <taxon>Eukaryota</taxon>
        <taxon>Fungi</taxon>
        <taxon>Dikarya</taxon>
        <taxon>Basidiomycota</taxon>
        <taxon>Agaricomycotina</taxon>
        <taxon>Agaricomycetes</taxon>
        <taxon>Agaricomycetidae</taxon>
        <taxon>Agaricales</taxon>
        <taxon>Schizophyllaceae</taxon>
        <taxon>Schizophyllum</taxon>
    </lineage>
</organism>
<feature type="non-terminal residue" evidence="9">
    <location>
        <position position="174"/>
    </location>
</feature>
<comment type="subcellular location">
    <subcellularLocation>
        <location evidence="1">Nucleus</location>
    </subcellularLocation>
</comment>
<dbReference type="Pfam" id="PF02229">
    <property type="entry name" value="PC4"/>
    <property type="match status" value="1"/>
</dbReference>
<proteinExistence type="inferred from homology"/>
<feature type="compositionally biased region" description="Acidic residues" evidence="7">
    <location>
        <begin position="67"/>
        <end position="78"/>
    </location>
</feature>
<dbReference type="PANTHER" id="PTHR13215">
    <property type="entry name" value="RNA POLYMERASE II TRANSCRIPTIONAL COACTIVATOR"/>
    <property type="match status" value="1"/>
</dbReference>
<reference evidence="9 10" key="1">
    <citation type="journal article" date="2010" name="Nat. Biotechnol.">
        <title>Genome sequence of the model mushroom Schizophyllum commune.</title>
        <authorList>
            <person name="Ohm R.A."/>
            <person name="de Jong J.F."/>
            <person name="Lugones L.G."/>
            <person name="Aerts A."/>
            <person name="Kothe E."/>
            <person name="Stajich J.E."/>
            <person name="de Vries R.P."/>
            <person name="Record E."/>
            <person name="Levasseur A."/>
            <person name="Baker S.E."/>
            <person name="Bartholomew K.A."/>
            <person name="Coutinho P.M."/>
            <person name="Erdmann S."/>
            <person name="Fowler T.J."/>
            <person name="Gathman A.C."/>
            <person name="Lombard V."/>
            <person name="Henrissat B."/>
            <person name="Knabe N."/>
            <person name="Kuees U."/>
            <person name="Lilly W.W."/>
            <person name="Lindquist E."/>
            <person name="Lucas S."/>
            <person name="Magnuson J.K."/>
            <person name="Piumi F."/>
            <person name="Raudaskoski M."/>
            <person name="Salamov A."/>
            <person name="Schmutz J."/>
            <person name="Schwarze F.W.M.R."/>
            <person name="vanKuyk P.A."/>
            <person name="Horton J.S."/>
            <person name="Grigoriev I.V."/>
            <person name="Woesten H.A.B."/>
        </authorList>
    </citation>
    <scope>NUCLEOTIDE SEQUENCE [LARGE SCALE GENOMIC DNA]</scope>
    <source>
        <strain evidence="10">H4-8 / FGSC 9210</strain>
    </source>
</reference>
<dbReference type="InParanoid" id="D8QCG0"/>
<comment type="similarity">
    <text evidence="2">Belongs to the transcriptional coactivator PC4 family.</text>
</comment>
<evidence type="ECO:0000256" key="6">
    <source>
        <dbReference type="ARBA" id="ARBA00023242"/>
    </source>
</evidence>
<feature type="region of interest" description="Disordered" evidence="7">
    <location>
        <begin position="1"/>
        <end position="109"/>
    </location>
</feature>
<dbReference type="InterPro" id="IPR009044">
    <property type="entry name" value="ssDNA-bd_transcriptional_reg"/>
</dbReference>
<dbReference type="GO" id="GO:0003713">
    <property type="term" value="F:transcription coactivator activity"/>
    <property type="evidence" value="ECO:0007669"/>
    <property type="project" value="InterPro"/>
</dbReference>
<dbReference type="AlphaFoldDB" id="D8QCG0"/>
<evidence type="ECO:0000256" key="3">
    <source>
        <dbReference type="ARBA" id="ARBA00023015"/>
    </source>
</evidence>
<dbReference type="InterPro" id="IPR045125">
    <property type="entry name" value="Sub1/Tcp4-like"/>
</dbReference>
<evidence type="ECO:0000256" key="2">
    <source>
        <dbReference type="ARBA" id="ARBA00009001"/>
    </source>
</evidence>